<dbReference type="PANTHER" id="PTHR30579:SF7">
    <property type="entry name" value="HTH-TYPE TRANSCRIPTIONAL REGULATOR LRHA-RELATED"/>
    <property type="match status" value="1"/>
</dbReference>
<evidence type="ECO:0000313" key="7">
    <source>
        <dbReference type="Proteomes" id="UP001320898"/>
    </source>
</evidence>
<proteinExistence type="inferred from homology"/>
<comment type="caution">
    <text evidence="6">The sequence shown here is derived from an EMBL/GenBank/DDBJ whole genome shotgun (WGS) entry which is preliminary data.</text>
</comment>
<dbReference type="Gene3D" id="1.10.10.10">
    <property type="entry name" value="Winged helix-like DNA-binding domain superfamily/Winged helix DNA-binding domain"/>
    <property type="match status" value="1"/>
</dbReference>
<dbReference type="PANTHER" id="PTHR30579">
    <property type="entry name" value="TRANSCRIPTIONAL REGULATOR"/>
    <property type="match status" value="1"/>
</dbReference>
<dbReference type="PROSITE" id="PS50931">
    <property type="entry name" value="HTH_LYSR"/>
    <property type="match status" value="1"/>
</dbReference>
<dbReference type="FunFam" id="1.10.10.10:FF:000001">
    <property type="entry name" value="LysR family transcriptional regulator"/>
    <property type="match status" value="1"/>
</dbReference>
<accession>A0AAW5QWY1</accession>
<dbReference type="Pfam" id="PF00126">
    <property type="entry name" value="HTH_1"/>
    <property type="match status" value="1"/>
</dbReference>
<dbReference type="GO" id="GO:0003700">
    <property type="term" value="F:DNA-binding transcription factor activity"/>
    <property type="evidence" value="ECO:0007669"/>
    <property type="project" value="InterPro"/>
</dbReference>
<evidence type="ECO:0000256" key="1">
    <source>
        <dbReference type="ARBA" id="ARBA00009437"/>
    </source>
</evidence>
<sequence length="285" mass="30724">MIERSLDVDAVRAFVHVADTGSFTRCAEIMGTSQSAISLKIQRLETRLGHRLLERTPRSVRLSAPGAIFLERARDLVAAHDRVLGAFGASRQRLAIGISDHVAGPELPTLISRMNARDTGVLIEIRIGSTGELLQAFDRRELNAAIVRFHDDRDDGKVVAEEKFGWFAASDWRHRHGEPIPVATMPEPCGVRSLASRRLDDAGIDWTEIFIGGGVAAVSAAVTAKLGVAALAPRMLPFGVVDVGPALGLPDLPRLPIVLHSRVRDGRSAAILGELSAAFRSAARD</sequence>
<dbReference type="InterPro" id="IPR005119">
    <property type="entry name" value="LysR_subst-bd"/>
</dbReference>
<dbReference type="Pfam" id="PF03466">
    <property type="entry name" value="LysR_substrate"/>
    <property type="match status" value="1"/>
</dbReference>
<dbReference type="InterPro" id="IPR050176">
    <property type="entry name" value="LTTR"/>
</dbReference>
<keyword evidence="4" id="KW-0804">Transcription</keyword>
<dbReference type="AlphaFoldDB" id="A0AAW5QWY1"/>
<dbReference type="InterPro" id="IPR036390">
    <property type="entry name" value="WH_DNA-bd_sf"/>
</dbReference>
<comment type="similarity">
    <text evidence="1">Belongs to the LysR transcriptional regulatory family.</text>
</comment>
<name>A0AAW5QWY1_9HYPH</name>
<dbReference type="EMBL" id="JALIDZ010000004">
    <property type="protein sequence ID" value="MCT8972228.1"/>
    <property type="molecule type" value="Genomic_DNA"/>
</dbReference>
<dbReference type="GO" id="GO:0003677">
    <property type="term" value="F:DNA binding"/>
    <property type="evidence" value="ECO:0007669"/>
    <property type="project" value="UniProtKB-KW"/>
</dbReference>
<evidence type="ECO:0000313" key="6">
    <source>
        <dbReference type="EMBL" id="MCT8972228.1"/>
    </source>
</evidence>
<gene>
    <name evidence="6" type="ORF">MUB46_10195</name>
</gene>
<evidence type="ECO:0000256" key="2">
    <source>
        <dbReference type="ARBA" id="ARBA00023015"/>
    </source>
</evidence>
<feature type="domain" description="HTH lysR-type" evidence="5">
    <location>
        <begin position="6"/>
        <end position="63"/>
    </location>
</feature>
<protein>
    <submittedName>
        <fullName evidence="6">LysR family transcriptional regulator</fullName>
    </submittedName>
</protein>
<keyword evidence="2" id="KW-0805">Transcription regulation</keyword>
<dbReference type="InterPro" id="IPR036388">
    <property type="entry name" value="WH-like_DNA-bd_sf"/>
</dbReference>
<keyword evidence="3" id="KW-0238">DNA-binding</keyword>
<dbReference type="PRINTS" id="PR00039">
    <property type="entry name" value="HTHLYSR"/>
</dbReference>
<dbReference type="Proteomes" id="UP001320898">
    <property type="component" value="Unassembled WGS sequence"/>
</dbReference>
<evidence type="ECO:0000256" key="4">
    <source>
        <dbReference type="ARBA" id="ARBA00023163"/>
    </source>
</evidence>
<evidence type="ECO:0000259" key="5">
    <source>
        <dbReference type="PROSITE" id="PS50931"/>
    </source>
</evidence>
<dbReference type="Gene3D" id="3.40.190.10">
    <property type="entry name" value="Periplasmic binding protein-like II"/>
    <property type="match status" value="2"/>
</dbReference>
<dbReference type="InterPro" id="IPR000847">
    <property type="entry name" value="LysR_HTH_N"/>
</dbReference>
<dbReference type="SUPFAM" id="SSF46785">
    <property type="entry name" value="Winged helix' DNA-binding domain"/>
    <property type="match status" value="1"/>
</dbReference>
<keyword evidence="7" id="KW-1185">Reference proteome</keyword>
<dbReference type="RefSeq" id="WP_261615796.1">
    <property type="nucleotide sequence ID" value="NZ_JALIDZ010000004.1"/>
</dbReference>
<organism evidence="6 7">
    <name type="scientific">Microbaculum marinisediminis</name>
    <dbReference type="NCBI Taxonomy" id="2931392"/>
    <lineage>
        <taxon>Bacteria</taxon>
        <taxon>Pseudomonadati</taxon>
        <taxon>Pseudomonadota</taxon>
        <taxon>Alphaproteobacteria</taxon>
        <taxon>Hyphomicrobiales</taxon>
        <taxon>Tepidamorphaceae</taxon>
        <taxon>Microbaculum</taxon>
    </lineage>
</organism>
<dbReference type="SUPFAM" id="SSF53850">
    <property type="entry name" value="Periplasmic binding protein-like II"/>
    <property type="match status" value="1"/>
</dbReference>
<reference evidence="6 7" key="1">
    <citation type="submission" date="2022-04" db="EMBL/GenBank/DDBJ databases">
        <authorList>
            <person name="Ye Y.-Q."/>
            <person name="Du Z.-J."/>
        </authorList>
    </citation>
    <scope>NUCLEOTIDE SEQUENCE [LARGE SCALE GENOMIC DNA]</scope>
    <source>
        <strain evidence="6 7">A6E488</strain>
    </source>
</reference>
<evidence type="ECO:0000256" key="3">
    <source>
        <dbReference type="ARBA" id="ARBA00023125"/>
    </source>
</evidence>